<keyword evidence="2" id="KW-1185">Reference proteome</keyword>
<protein>
    <submittedName>
        <fullName evidence="1">Uncharacterized protein</fullName>
    </submittedName>
</protein>
<proteinExistence type="predicted"/>
<dbReference type="EMBL" id="CAQQ02129764">
    <property type="status" value="NOT_ANNOTATED_CDS"/>
    <property type="molecule type" value="Genomic_DNA"/>
</dbReference>
<dbReference type="EMBL" id="CAQQ02129765">
    <property type="status" value="NOT_ANNOTATED_CDS"/>
    <property type="molecule type" value="Genomic_DNA"/>
</dbReference>
<organism evidence="1 2">
    <name type="scientific">Megaselia scalaris</name>
    <name type="common">Humpbacked fly</name>
    <name type="synonym">Phora scalaris</name>
    <dbReference type="NCBI Taxonomy" id="36166"/>
    <lineage>
        <taxon>Eukaryota</taxon>
        <taxon>Metazoa</taxon>
        <taxon>Ecdysozoa</taxon>
        <taxon>Arthropoda</taxon>
        <taxon>Hexapoda</taxon>
        <taxon>Insecta</taxon>
        <taxon>Pterygota</taxon>
        <taxon>Neoptera</taxon>
        <taxon>Endopterygota</taxon>
        <taxon>Diptera</taxon>
        <taxon>Brachycera</taxon>
        <taxon>Muscomorpha</taxon>
        <taxon>Platypezoidea</taxon>
        <taxon>Phoridae</taxon>
        <taxon>Megaseliini</taxon>
        <taxon>Megaselia</taxon>
    </lineage>
</organism>
<accession>T1GRL5</accession>
<reference evidence="1" key="2">
    <citation type="submission" date="2015-06" db="UniProtKB">
        <authorList>
            <consortium name="EnsemblMetazoa"/>
        </authorList>
    </citation>
    <scope>IDENTIFICATION</scope>
</reference>
<dbReference type="HOGENOM" id="CLU_2760715_0_0_1"/>
<evidence type="ECO:0000313" key="2">
    <source>
        <dbReference type="Proteomes" id="UP000015102"/>
    </source>
</evidence>
<evidence type="ECO:0000313" key="1">
    <source>
        <dbReference type="EnsemblMetazoa" id="MESCA006301-PA"/>
    </source>
</evidence>
<dbReference type="EnsemblMetazoa" id="MESCA006301-RA">
    <property type="protein sequence ID" value="MESCA006301-PA"/>
    <property type="gene ID" value="MESCA006301"/>
</dbReference>
<dbReference type="Proteomes" id="UP000015102">
    <property type="component" value="Unassembled WGS sequence"/>
</dbReference>
<sequence>MTPCDVGLQAIDEELLSSRKETSHRKLGQSVTIRSHQFQAVHKTSFTWVPRETVLGCKANSSFSQPELNL</sequence>
<dbReference type="AlphaFoldDB" id="T1GRL5"/>
<reference evidence="2" key="1">
    <citation type="submission" date="2013-02" db="EMBL/GenBank/DDBJ databases">
        <authorList>
            <person name="Hughes D."/>
        </authorList>
    </citation>
    <scope>NUCLEOTIDE SEQUENCE</scope>
    <source>
        <strain>Durham</strain>
        <strain evidence="2">NC isolate 2 -- Noor lab</strain>
    </source>
</reference>
<name>T1GRL5_MEGSC</name>